<evidence type="ECO:0000256" key="4">
    <source>
        <dbReference type="ARBA" id="ARBA00023136"/>
    </source>
</evidence>
<comment type="caution">
    <text evidence="6">The sequence shown here is derived from an EMBL/GenBank/DDBJ whole genome shotgun (WGS) entry which is preliminary data.</text>
</comment>
<evidence type="ECO:0000313" key="6">
    <source>
        <dbReference type="EMBL" id="RKO72109.1"/>
    </source>
</evidence>
<keyword evidence="3 5" id="KW-1133">Transmembrane helix</keyword>
<sequence>MNTTVFLLLRLGIAISMFGHGIVRLPKLQLFSEWMIKSLEPSFIPKLLVVPFSYLLPVLEFLVGLSLLLGICTRIALITGAVVILFLLFGTSLIENWEAIPSQLIHLLFFTVLLQFLKSNTFSLDNLLSKNK</sequence>
<accession>A0A420W0L6</accession>
<reference evidence="6 7" key="1">
    <citation type="submission" date="2018-10" db="EMBL/GenBank/DDBJ databases">
        <title>Sphingobacterium sp. M05W1-28.</title>
        <authorList>
            <person name="Cai H."/>
        </authorList>
    </citation>
    <scope>NUCLEOTIDE SEQUENCE [LARGE SCALE GENOMIC DNA]</scope>
    <source>
        <strain evidence="6 7">M05W1-28</strain>
    </source>
</reference>
<proteinExistence type="predicted"/>
<dbReference type="GO" id="GO:0016020">
    <property type="term" value="C:membrane"/>
    <property type="evidence" value="ECO:0007669"/>
    <property type="project" value="UniProtKB-SubCell"/>
</dbReference>
<evidence type="ECO:0000256" key="5">
    <source>
        <dbReference type="SAM" id="Phobius"/>
    </source>
</evidence>
<evidence type="ECO:0000256" key="1">
    <source>
        <dbReference type="ARBA" id="ARBA00004141"/>
    </source>
</evidence>
<name>A0A420W0L6_9SPHI</name>
<feature type="transmembrane region" description="Helical" evidence="5">
    <location>
        <begin position="100"/>
        <end position="117"/>
    </location>
</feature>
<comment type="subcellular location">
    <subcellularLocation>
        <location evidence="1">Membrane</location>
        <topology evidence="1">Multi-pass membrane protein</topology>
    </subcellularLocation>
</comment>
<dbReference type="Pfam" id="PF07681">
    <property type="entry name" value="DoxX"/>
    <property type="match status" value="1"/>
</dbReference>
<evidence type="ECO:0000256" key="2">
    <source>
        <dbReference type="ARBA" id="ARBA00022692"/>
    </source>
</evidence>
<dbReference type="OrthoDB" id="4732370at2"/>
<dbReference type="InterPro" id="IPR032808">
    <property type="entry name" value="DoxX"/>
</dbReference>
<dbReference type="Proteomes" id="UP000282423">
    <property type="component" value="Unassembled WGS sequence"/>
</dbReference>
<keyword evidence="4 5" id="KW-0472">Membrane</keyword>
<keyword evidence="2 5" id="KW-0812">Transmembrane</keyword>
<feature type="transmembrane region" description="Helical" evidence="5">
    <location>
        <begin position="75"/>
        <end position="94"/>
    </location>
</feature>
<evidence type="ECO:0000313" key="7">
    <source>
        <dbReference type="Proteomes" id="UP000282423"/>
    </source>
</evidence>
<keyword evidence="7" id="KW-1185">Reference proteome</keyword>
<feature type="transmembrane region" description="Helical" evidence="5">
    <location>
        <begin position="43"/>
        <end position="68"/>
    </location>
</feature>
<dbReference type="RefSeq" id="WP_121123159.1">
    <property type="nucleotide sequence ID" value="NZ_RBWS01000006.1"/>
</dbReference>
<protein>
    <submittedName>
        <fullName evidence="6">DoxX family membrane protein</fullName>
    </submittedName>
</protein>
<evidence type="ECO:0000256" key="3">
    <source>
        <dbReference type="ARBA" id="ARBA00022989"/>
    </source>
</evidence>
<organism evidence="6 7">
    <name type="scientific">Sphingobacterium puteale</name>
    <dbReference type="NCBI Taxonomy" id="2420510"/>
    <lineage>
        <taxon>Bacteria</taxon>
        <taxon>Pseudomonadati</taxon>
        <taxon>Bacteroidota</taxon>
        <taxon>Sphingobacteriia</taxon>
        <taxon>Sphingobacteriales</taxon>
        <taxon>Sphingobacteriaceae</taxon>
        <taxon>Sphingobacterium</taxon>
    </lineage>
</organism>
<gene>
    <name evidence="6" type="ORF">D7322_08425</name>
</gene>
<dbReference type="EMBL" id="RBWS01000006">
    <property type="protein sequence ID" value="RKO72109.1"/>
    <property type="molecule type" value="Genomic_DNA"/>
</dbReference>
<dbReference type="AlphaFoldDB" id="A0A420W0L6"/>